<gene>
    <name evidence="1" type="ORF">E7027_04565</name>
</gene>
<comment type="caution">
    <text evidence="1">The sequence shown here is derived from an EMBL/GenBank/DDBJ whole genome shotgun (WGS) entry which is preliminary data.</text>
</comment>
<protein>
    <submittedName>
        <fullName evidence="1">Uncharacterized protein</fullName>
    </submittedName>
</protein>
<accession>A0A928DP45</accession>
<evidence type="ECO:0000313" key="2">
    <source>
        <dbReference type="Proteomes" id="UP000725649"/>
    </source>
</evidence>
<proteinExistence type="predicted"/>
<sequence length="78" mass="9222">MKKHFNSFTQQLKKVFVNASAWPQVQEHTVVLTRPEADYVEEQTHQLLRWQKEEALRKRKMGIPPPPTPGRISYAVYM</sequence>
<dbReference type="Proteomes" id="UP000725649">
    <property type="component" value="Unassembled WGS sequence"/>
</dbReference>
<name>A0A928DP45_9BACT</name>
<dbReference type="EMBL" id="SUVG01000005">
    <property type="protein sequence ID" value="MBE6421388.1"/>
    <property type="molecule type" value="Genomic_DNA"/>
</dbReference>
<dbReference type="AlphaFoldDB" id="A0A928DP45"/>
<organism evidence="1 2">
    <name type="scientific">Candidatus Avelusimicrobium gallicola</name>
    <dbReference type="NCBI Taxonomy" id="2562704"/>
    <lineage>
        <taxon>Bacteria</taxon>
        <taxon>Pseudomonadati</taxon>
        <taxon>Elusimicrobiota</taxon>
        <taxon>Elusimicrobia</taxon>
        <taxon>Elusimicrobiales</taxon>
        <taxon>Elusimicrobiaceae</taxon>
        <taxon>Candidatus Avelusimicrobium</taxon>
    </lineage>
</organism>
<evidence type="ECO:0000313" key="1">
    <source>
        <dbReference type="EMBL" id="MBE6421388.1"/>
    </source>
</evidence>
<reference evidence="1" key="1">
    <citation type="submission" date="2019-04" db="EMBL/GenBank/DDBJ databases">
        <title>Evolution of Biomass-Degrading Anaerobic Consortia Revealed by Metagenomics.</title>
        <authorList>
            <person name="Peng X."/>
        </authorList>
    </citation>
    <scope>NUCLEOTIDE SEQUENCE</scope>
    <source>
        <strain evidence="1">SIG66</strain>
    </source>
</reference>